<dbReference type="EMBL" id="MU267707">
    <property type="protein sequence ID" value="KAH7910580.1"/>
    <property type="molecule type" value="Genomic_DNA"/>
</dbReference>
<gene>
    <name evidence="1" type="ORF">BJ138DRAFT_83079</name>
</gene>
<protein>
    <submittedName>
        <fullName evidence="1">Uncharacterized protein</fullName>
    </submittedName>
</protein>
<evidence type="ECO:0000313" key="2">
    <source>
        <dbReference type="Proteomes" id="UP000790377"/>
    </source>
</evidence>
<name>A0ACB8AB91_9AGAM</name>
<keyword evidence="2" id="KW-1185">Reference proteome</keyword>
<sequence>MSVFIYRFPRVHDHRHHHTSTPYTSFLPIITPVSLNIIPLHPSFWQSFYYRISCGCWAQWPFLIFQFAFSIDSVRSSSLRWPRYTKGHAFLPLITFSSYPYVCILSTFSIHLNNFSITRRFLFFISKLLITM</sequence>
<dbReference type="Proteomes" id="UP000790377">
    <property type="component" value="Unassembled WGS sequence"/>
</dbReference>
<comment type="caution">
    <text evidence="1">The sequence shown here is derived from an EMBL/GenBank/DDBJ whole genome shotgun (WGS) entry which is preliminary data.</text>
</comment>
<proteinExistence type="predicted"/>
<organism evidence="1 2">
    <name type="scientific">Hygrophoropsis aurantiaca</name>
    <dbReference type="NCBI Taxonomy" id="72124"/>
    <lineage>
        <taxon>Eukaryota</taxon>
        <taxon>Fungi</taxon>
        <taxon>Dikarya</taxon>
        <taxon>Basidiomycota</taxon>
        <taxon>Agaricomycotina</taxon>
        <taxon>Agaricomycetes</taxon>
        <taxon>Agaricomycetidae</taxon>
        <taxon>Boletales</taxon>
        <taxon>Coniophorineae</taxon>
        <taxon>Hygrophoropsidaceae</taxon>
        <taxon>Hygrophoropsis</taxon>
    </lineage>
</organism>
<reference evidence="1" key="1">
    <citation type="journal article" date="2021" name="New Phytol.">
        <title>Evolutionary innovations through gain and loss of genes in the ectomycorrhizal Boletales.</title>
        <authorList>
            <person name="Wu G."/>
            <person name="Miyauchi S."/>
            <person name="Morin E."/>
            <person name="Kuo A."/>
            <person name="Drula E."/>
            <person name="Varga T."/>
            <person name="Kohler A."/>
            <person name="Feng B."/>
            <person name="Cao Y."/>
            <person name="Lipzen A."/>
            <person name="Daum C."/>
            <person name="Hundley H."/>
            <person name="Pangilinan J."/>
            <person name="Johnson J."/>
            <person name="Barry K."/>
            <person name="LaButti K."/>
            <person name="Ng V."/>
            <person name="Ahrendt S."/>
            <person name="Min B."/>
            <person name="Choi I.G."/>
            <person name="Park H."/>
            <person name="Plett J.M."/>
            <person name="Magnuson J."/>
            <person name="Spatafora J.W."/>
            <person name="Nagy L.G."/>
            <person name="Henrissat B."/>
            <person name="Grigoriev I.V."/>
            <person name="Yang Z.L."/>
            <person name="Xu J."/>
            <person name="Martin F.M."/>
        </authorList>
    </citation>
    <scope>NUCLEOTIDE SEQUENCE</scope>
    <source>
        <strain evidence="1">ATCC 28755</strain>
    </source>
</reference>
<accession>A0ACB8AB91</accession>
<evidence type="ECO:0000313" key="1">
    <source>
        <dbReference type="EMBL" id="KAH7910580.1"/>
    </source>
</evidence>